<dbReference type="PANTHER" id="PTHR47103">
    <property type="entry name" value="DNA-BINDING PROTEIN"/>
    <property type="match status" value="1"/>
</dbReference>
<dbReference type="InterPro" id="IPR001878">
    <property type="entry name" value="Znf_CCHC"/>
</dbReference>
<dbReference type="PANTHER" id="PTHR47103:SF5">
    <property type="entry name" value="DNA-BINDING PROTEIN HEXBP-LIKE"/>
    <property type="match status" value="1"/>
</dbReference>
<dbReference type="EnsemblPlants" id="KRH05389">
    <property type="protein sequence ID" value="KRH05389"/>
    <property type="gene ID" value="GLYMA_17G224400"/>
</dbReference>
<organism evidence="4">
    <name type="scientific">Glycine max</name>
    <name type="common">Soybean</name>
    <name type="synonym">Glycine hispida</name>
    <dbReference type="NCBI Taxonomy" id="3847"/>
    <lineage>
        <taxon>Eukaryota</taxon>
        <taxon>Viridiplantae</taxon>
        <taxon>Streptophyta</taxon>
        <taxon>Embryophyta</taxon>
        <taxon>Tracheophyta</taxon>
        <taxon>Spermatophyta</taxon>
        <taxon>Magnoliopsida</taxon>
        <taxon>eudicotyledons</taxon>
        <taxon>Gunneridae</taxon>
        <taxon>Pentapetalae</taxon>
        <taxon>rosids</taxon>
        <taxon>fabids</taxon>
        <taxon>Fabales</taxon>
        <taxon>Fabaceae</taxon>
        <taxon>Papilionoideae</taxon>
        <taxon>50 kb inversion clade</taxon>
        <taxon>NPAAA clade</taxon>
        <taxon>indigoferoid/millettioid clade</taxon>
        <taxon>Phaseoleae</taxon>
        <taxon>Glycine</taxon>
        <taxon>Glycine subgen. Soja</taxon>
    </lineage>
</organism>
<dbReference type="GO" id="GO:0008270">
    <property type="term" value="F:zinc ion binding"/>
    <property type="evidence" value="ECO:0007669"/>
    <property type="project" value="UniProtKB-KW"/>
</dbReference>
<feature type="region of interest" description="Disordered" evidence="2">
    <location>
        <begin position="68"/>
        <end position="96"/>
    </location>
</feature>
<evidence type="ECO:0000256" key="1">
    <source>
        <dbReference type="PROSITE-ProRule" id="PRU00047"/>
    </source>
</evidence>
<keyword evidence="1" id="KW-0863">Zinc-finger</keyword>
<dbReference type="InParanoid" id="A0A0R0FGY2"/>
<dbReference type="Gene3D" id="4.10.60.10">
    <property type="entry name" value="Zinc finger, CCHC-type"/>
    <property type="match status" value="1"/>
</dbReference>
<feature type="compositionally biased region" description="Low complexity" evidence="2">
    <location>
        <begin position="74"/>
        <end position="83"/>
    </location>
</feature>
<evidence type="ECO:0000313" key="5">
    <source>
        <dbReference type="EnsemblPlants" id="KRH05389"/>
    </source>
</evidence>
<dbReference type="InterPro" id="IPR036875">
    <property type="entry name" value="Znf_CCHC_sf"/>
</dbReference>
<keyword evidence="6" id="KW-1185">Reference proteome</keyword>
<reference evidence="5" key="2">
    <citation type="submission" date="2018-02" db="UniProtKB">
        <authorList>
            <consortium name="EnsemblPlants"/>
        </authorList>
    </citation>
    <scope>IDENTIFICATION</scope>
    <source>
        <strain evidence="5">Williams 82</strain>
    </source>
</reference>
<reference evidence="4" key="3">
    <citation type="submission" date="2018-07" db="EMBL/GenBank/DDBJ databases">
        <title>WGS assembly of Glycine max.</title>
        <authorList>
            <person name="Schmutz J."/>
            <person name="Cannon S."/>
            <person name="Schlueter J."/>
            <person name="Ma J."/>
            <person name="Mitros T."/>
            <person name="Nelson W."/>
            <person name="Hyten D."/>
            <person name="Song Q."/>
            <person name="Thelen J."/>
            <person name="Cheng J."/>
            <person name="Xu D."/>
            <person name="Hellsten U."/>
            <person name="May G."/>
            <person name="Yu Y."/>
            <person name="Sakurai T."/>
            <person name="Umezawa T."/>
            <person name="Bhattacharyya M."/>
            <person name="Sandhu D."/>
            <person name="Valliyodan B."/>
            <person name="Lindquist E."/>
            <person name="Peto M."/>
            <person name="Grant D."/>
            <person name="Shu S."/>
            <person name="Goodstein D."/>
            <person name="Barry K."/>
            <person name="Futrell-Griggs M."/>
            <person name="Abernathy B."/>
            <person name="Du J."/>
            <person name="Tian Z."/>
            <person name="Zhu L."/>
            <person name="Gill N."/>
            <person name="Joshi T."/>
            <person name="Libault M."/>
            <person name="Sethuraman A."/>
            <person name="Zhang X."/>
            <person name="Shinozaki K."/>
            <person name="Nguyen H."/>
            <person name="Wing R."/>
            <person name="Cregan P."/>
            <person name="Specht J."/>
            <person name="Grimwood J."/>
            <person name="Rokhsar D."/>
            <person name="Stacey G."/>
            <person name="Shoemaker R."/>
            <person name="Jackson S."/>
        </authorList>
    </citation>
    <scope>NUCLEOTIDE SEQUENCE</scope>
    <source>
        <tissue evidence="4">Callus</tissue>
    </source>
</reference>
<keyword evidence="1" id="KW-0862">Zinc</keyword>
<keyword evidence="1" id="KW-0479">Metal-binding</keyword>
<dbReference type="SUPFAM" id="SSF57756">
    <property type="entry name" value="Retrovirus zinc finger-like domains"/>
    <property type="match status" value="1"/>
</dbReference>
<dbReference type="Proteomes" id="UP000008827">
    <property type="component" value="Chromosome 17"/>
</dbReference>
<name>A0A0R0FGY2_SOYBN</name>
<evidence type="ECO:0000313" key="6">
    <source>
        <dbReference type="Proteomes" id="UP000008827"/>
    </source>
</evidence>
<evidence type="ECO:0000313" key="4">
    <source>
        <dbReference type="EMBL" id="KRH05389.1"/>
    </source>
</evidence>
<accession>A0A0R0FGY2</accession>
<feature type="domain" description="CCHC-type" evidence="3">
    <location>
        <begin position="140"/>
        <end position="153"/>
    </location>
</feature>
<dbReference type="GO" id="GO:0003676">
    <property type="term" value="F:nucleic acid binding"/>
    <property type="evidence" value="ECO:0007669"/>
    <property type="project" value="InterPro"/>
</dbReference>
<proteinExistence type="predicted"/>
<dbReference type="Gramene" id="KRH05389">
    <property type="protein sequence ID" value="KRH05389"/>
    <property type="gene ID" value="GLYMA_17G224400"/>
</dbReference>
<gene>
    <name evidence="4" type="ORF">GLYMA_17G224400</name>
</gene>
<dbReference type="EMBL" id="CM000850">
    <property type="protein sequence ID" value="KRH05389.1"/>
    <property type="molecule type" value="Genomic_DNA"/>
</dbReference>
<reference evidence="4 5" key="1">
    <citation type="journal article" date="2010" name="Nature">
        <title>Genome sequence of the palaeopolyploid soybean.</title>
        <authorList>
            <person name="Schmutz J."/>
            <person name="Cannon S.B."/>
            <person name="Schlueter J."/>
            <person name="Ma J."/>
            <person name="Mitros T."/>
            <person name="Nelson W."/>
            <person name="Hyten D.L."/>
            <person name="Song Q."/>
            <person name="Thelen J.J."/>
            <person name="Cheng J."/>
            <person name="Xu D."/>
            <person name="Hellsten U."/>
            <person name="May G.D."/>
            <person name="Yu Y."/>
            <person name="Sakurai T."/>
            <person name="Umezawa T."/>
            <person name="Bhattacharyya M.K."/>
            <person name="Sandhu D."/>
            <person name="Valliyodan B."/>
            <person name="Lindquist E."/>
            <person name="Peto M."/>
            <person name="Grant D."/>
            <person name="Shu S."/>
            <person name="Goodstein D."/>
            <person name="Barry K."/>
            <person name="Futrell-Griggs M."/>
            <person name="Abernathy B."/>
            <person name="Du J."/>
            <person name="Tian Z."/>
            <person name="Zhu L."/>
            <person name="Gill N."/>
            <person name="Joshi T."/>
            <person name="Libault M."/>
            <person name="Sethuraman A."/>
            <person name="Zhang X.-C."/>
            <person name="Shinozaki K."/>
            <person name="Nguyen H.T."/>
            <person name="Wing R.A."/>
            <person name="Cregan P."/>
            <person name="Specht J."/>
            <person name="Grimwood J."/>
            <person name="Rokhsar D."/>
            <person name="Stacey G."/>
            <person name="Shoemaker R.C."/>
            <person name="Jackson S.A."/>
        </authorList>
    </citation>
    <scope>NUCLEOTIDE SEQUENCE</scope>
    <source>
        <strain evidence="5">cv. Williams 82</strain>
        <tissue evidence="4">Callus</tissue>
    </source>
</reference>
<evidence type="ECO:0000259" key="3">
    <source>
        <dbReference type="PROSITE" id="PS50158"/>
    </source>
</evidence>
<dbReference type="PROSITE" id="PS50158">
    <property type="entry name" value="ZF_CCHC"/>
    <property type="match status" value="1"/>
</dbReference>
<evidence type="ECO:0000256" key="2">
    <source>
        <dbReference type="SAM" id="MobiDB-lite"/>
    </source>
</evidence>
<dbReference type="SMR" id="A0A0R0FGY2"/>
<protein>
    <recommendedName>
        <fullName evidence="3">CCHC-type domain-containing protein</fullName>
    </recommendedName>
</protein>
<sequence>MEDDEDIQAMFGRFQTILNELHCLKKTFDNYYNIDNILSSLSKKNVKNLESMSIEELIRTLKKAKASSTSNEYSSRPASRSSSKVVNIDLSSDGESNDDQLAFNSRNIRNMWKKRNGTIWKGSKKPHRERKDKEKSSIICFECKKPGHFKLECLDLDKSAYKKKYFKSKDKKVLMKTWEELDDTLFDVEIEEEEETNLCLTTNTASKGSDSKSDEEQPQDVVMLHQETEILKETLSKFVGRIEKLNKMLRYNKFPIDEFGNGYKGKKYVHDEENISFKWGKPYRAIDNLTTKGA</sequence>
<dbReference type="AlphaFoldDB" id="A0A0R0FGY2"/>